<dbReference type="Gene3D" id="3.40.50.300">
    <property type="entry name" value="P-loop containing nucleotide triphosphate hydrolases"/>
    <property type="match status" value="2"/>
</dbReference>
<feature type="non-terminal residue" evidence="5">
    <location>
        <position position="1"/>
    </location>
</feature>
<keyword evidence="4" id="KW-1185">Reference proteome</keyword>
<accession>A0A1S4ERR6</accession>
<dbReference type="GO" id="GO:0000055">
    <property type="term" value="P:ribosomal large subunit export from nucleus"/>
    <property type="evidence" value="ECO:0007669"/>
    <property type="project" value="TreeGrafter"/>
</dbReference>
<evidence type="ECO:0000256" key="1">
    <source>
        <dbReference type="ARBA" id="ARBA00022741"/>
    </source>
</evidence>
<name>A0A1S4ERR6_DIACI</name>
<evidence type="ECO:0000259" key="3">
    <source>
        <dbReference type="Pfam" id="PF21108"/>
    </source>
</evidence>
<dbReference type="KEGG" id="dci:108254244"/>
<dbReference type="SUPFAM" id="SSF52540">
    <property type="entry name" value="P-loop containing nucleoside triphosphate hydrolases"/>
    <property type="match status" value="2"/>
</dbReference>
<keyword evidence="1" id="KW-0547">Nucleotide-binding</keyword>
<gene>
    <name evidence="5" type="primary">LOC108254244</name>
</gene>
<keyword evidence="2" id="KW-0067">ATP-binding</keyword>
<dbReference type="Proteomes" id="UP000079169">
    <property type="component" value="Unplaced"/>
</dbReference>
<dbReference type="AlphaFoldDB" id="A0A1S4ERR6"/>
<dbReference type="GO" id="GO:0000027">
    <property type="term" value="P:ribosomal large subunit assembly"/>
    <property type="evidence" value="ECO:0007669"/>
    <property type="project" value="TreeGrafter"/>
</dbReference>
<dbReference type="InterPro" id="IPR048617">
    <property type="entry name" value="MDN1_AAA_lid_4"/>
</dbReference>
<dbReference type="GO" id="GO:0005524">
    <property type="term" value="F:ATP binding"/>
    <property type="evidence" value="ECO:0007669"/>
    <property type="project" value="UniProtKB-KW"/>
</dbReference>
<evidence type="ECO:0000256" key="2">
    <source>
        <dbReference type="ARBA" id="ARBA00022840"/>
    </source>
</evidence>
<dbReference type="GeneID" id="108254244"/>
<dbReference type="InterPro" id="IPR027417">
    <property type="entry name" value="P-loop_NTPase"/>
</dbReference>
<dbReference type="STRING" id="121845.A0A1S4ERR6"/>
<dbReference type="PANTHER" id="PTHR48103:SF2">
    <property type="entry name" value="MIDASIN"/>
    <property type="match status" value="1"/>
</dbReference>
<sequence>ISEKGDEIAEELTAHAAFHFIGTMNPGGDFGKKELSPALRNRLSEIWCEPCTADSDLVQIVEHNLDYAQFGFSRDKLCLGKLMLEFRNYFLTSEFGKRATFSIRDYLTWVNFINVTVTRGLSLGQAYVHGAFVTFLDILGTGSTSSLLEQCHGFRRKCFKYLRNQMIHARLVSKQDFRKTPEITRDGGRFGTWGFYIDNKSTDTQADMKGTELFSFKTPTTHSNLIKILRAIQLPHKAILLEGSPGVGKTALLKALAE</sequence>
<organism evidence="4 5">
    <name type="scientific">Diaphorina citri</name>
    <name type="common">Asian citrus psyllid</name>
    <dbReference type="NCBI Taxonomy" id="121845"/>
    <lineage>
        <taxon>Eukaryota</taxon>
        <taxon>Metazoa</taxon>
        <taxon>Ecdysozoa</taxon>
        <taxon>Arthropoda</taxon>
        <taxon>Hexapoda</taxon>
        <taxon>Insecta</taxon>
        <taxon>Pterygota</taxon>
        <taxon>Neoptera</taxon>
        <taxon>Paraneoptera</taxon>
        <taxon>Hemiptera</taxon>
        <taxon>Sternorrhyncha</taxon>
        <taxon>Psylloidea</taxon>
        <taxon>Psyllidae</taxon>
        <taxon>Diaphorininae</taxon>
        <taxon>Diaphorina</taxon>
    </lineage>
</organism>
<dbReference type="PaxDb" id="121845-A0A1S4ERR6"/>
<dbReference type="PANTHER" id="PTHR48103">
    <property type="entry name" value="MIDASIN-RELATED"/>
    <property type="match status" value="1"/>
</dbReference>
<dbReference type="RefSeq" id="XP_017304737.1">
    <property type="nucleotide sequence ID" value="XM_017449248.1"/>
</dbReference>
<dbReference type="GO" id="GO:0005634">
    <property type="term" value="C:nucleus"/>
    <property type="evidence" value="ECO:0007669"/>
    <property type="project" value="TreeGrafter"/>
</dbReference>
<dbReference type="GO" id="GO:0030687">
    <property type="term" value="C:preribosome, large subunit precursor"/>
    <property type="evidence" value="ECO:0007669"/>
    <property type="project" value="TreeGrafter"/>
</dbReference>
<evidence type="ECO:0000313" key="5">
    <source>
        <dbReference type="RefSeq" id="XP_017304737.1"/>
    </source>
</evidence>
<dbReference type="Pfam" id="PF21108">
    <property type="entry name" value="MDN1_4th"/>
    <property type="match status" value="1"/>
</dbReference>
<feature type="domain" description="Midasin lid" evidence="3">
    <location>
        <begin position="78"/>
        <end position="137"/>
    </location>
</feature>
<evidence type="ECO:0000313" key="4">
    <source>
        <dbReference type="Proteomes" id="UP000079169"/>
    </source>
</evidence>
<proteinExistence type="predicted"/>
<protein>
    <submittedName>
        <fullName evidence="5">Midasin-like</fullName>
    </submittedName>
</protein>
<feature type="non-terminal residue" evidence="5">
    <location>
        <position position="258"/>
    </location>
</feature>
<reference evidence="5" key="1">
    <citation type="submission" date="2025-08" db="UniProtKB">
        <authorList>
            <consortium name="RefSeq"/>
        </authorList>
    </citation>
    <scope>IDENTIFICATION</scope>
</reference>